<evidence type="ECO:0000313" key="2">
    <source>
        <dbReference type="Proteomes" id="UP001189624"/>
    </source>
</evidence>
<proteinExistence type="predicted"/>
<dbReference type="AlphaFoldDB" id="A0AA86STU0"/>
<gene>
    <name evidence="1" type="ORF">AYBTSS11_LOCUS20561</name>
</gene>
<name>A0AA86STU0_9FABA</name>
<accession>A0AA86STU0</accession>
<dbReference type="Gramene" id="rna-AYBTSS11_LOCUS20561">
    <property type="protein sequence ID" value="CAJ1964898.1"/>
    <property type="gene ID" value="gene-AYBTSS11_LOCUS20561"/>
</dbReference>
<dbReference type="EMBL" id="OY731403">
    <property type="protein sequence ID" value="CAJ1964898.1"/>
    <property type="molecule type" value="Genomic_DNA"/>
</dbReference>
<keyword evidence="2" id="KW-1185">Reference proteome</keyword>
<sequence length="111" mass="12181">MTRPTARLKLVVAGQGEGAMAIWGRVWSWVAGLATRGDLGRPVGELNEGEWGAVFNGGWRGMKMEWLGSGDVQCRSPVEGINHQSELFENGCVDRPWKGLIINPNCLKMDI</sequence>
<dbReference type="Proteomes" id="UP001189624">
    <property type="component" value="Chromosome 6"/>
</dbReference>
<reference evidence="1" key="1">
    <citation type="submission" date="2023-10" db="EMBL/GenBank/DDBJ databases">
        <authorList>
            <person name="Domelevo Entfellner J.-B."/>
        </authorList>
    </citation>
    <scope>NUCLEOTIDE SEQUENCE</scope>
</reference>
<evidence type="ECO:0000313" key="1">
    <source>
        <dbReference type="EMBL" id="CAJ1964898.1"/>
    </source>
</evidence>
<protein>
    <submittedName>
        <fullName evidence="1">Uncharacterized protein</fullName>
    </submittedName>
</protein>
<organism evidence="1 2">
    <name type="scientific">Sphenostylis stenocarpa</name>
    <dbReference type="NCBI Taxonomy" id="92480"/>
    <lineage>
        <taxon>Eukaryota</taxon>
        <taxon>Viridiplantae</taxon>
        <taxon>Streptophyta</taxon>
        <taxon>Embryophyta</taxon>
        <taxon>Tracheophyta</taxon>
        <taxon>Spermatophyta</taxon>
        <taxon>Magnoliopsida</taxon>
        <taxon>eudicotyledons</taxon>
        <taxon>Gunneridae</taxon>
        <taxon>Pentapetalae</taxon>
        <taxon>rosids</taxon>
        <taxon>fabids</taxon>
        <taxon>Fabales</taxon>
        <taxon>Fabaceae</taxon>
        <taxon>Papilionoideae</taxon>
        <taxon>50 kb inversion clade</taxon>
        <taxon>NPAAA clade</taxon>
        <taxon>indigoferoid/millettioid clade</taxon>
        <taxon>Phaseoleae</taxon>
        <taxon>Sphenostylis</taxon>
    </lineage>
</organism>